<evidence type="ECO:0000313" key="2">
    <source>
        <dbReference type="EMBL" id="CAL8082631.1"/>
    </source>
</evidence>
<proteinExistence type="predicted"/>
<dbReference type="EMBL" id="CAXLJM020000015">
    <property type="protein sequence ID" value="CAL8082631.1"/>
    <property type="molecule type" value="Genomic_DNA"/>
</dbReference>
<organism evidence="2 3">
    <name type="scientific">Orchesella dallaii</name>
    <dbReference type="NCBI Taxonomy" id="48710"/>
    <lineage>
        <taxon>Eukaryota</taxon>
        <taxon>Metazoa</taxon>
        <taxon>Ecdysozoa</taxon>
        <taxon>Arthropoda</taxon>
        <taxon>Hexapoda</taxon>
        <taxon>Collembola</taxon>
        <taxon>Entomobryomorpha</taxon>
        <taxon>Entomobryoidea</taxon>
        <taxon>Orchesellidae</taxon>
        <taxon>Orchesellinae</taxon>
        <taxon>Orchesella</taxon>
    </lineage>
</organism>
<feature type="compositionally biased region" description="Low complexity" evidence="1">
    <location>
        <begin position="373"/>
        <end position="382"/>
    </location>
</feature>
<keyword evidence="3" id="KW-1185">Reference proteome</keyword>
<sequence length="551" mass="61934">MACQNIKKPKMQGMKWSLVNNIQLLALLLGEVVAIVSAVSVGENSLGYGKQGYGLRRMPFKSLSVSKQNMQQRRLKAPGNEIIPAVGSNAISEEPTCDELRAMWRYYKRQSRAELTNEIPQFGKNPFFDMLPVAPHAPVVSSFGQFKGRSRSRMRQQNPMYGRVVYKPSKPRDRGGNRNRNQKPFETVRSLLGKGPASANGGNPDENGQSTTGSEKAAPREPIVHLSPPPQPTKESSFEKLKEVFREERMRERGPALAAIDNREYGKIVLSPPRGQDGRRANKPRELMTAFEKIRFGHADDLLDEGIKPNLDVMKRRTLPSHVLKQQLPKWKQQFQKRRVVYLPTLLFSSASPSSQTASSSSRYFGKRDDENNNNNQVVQTNDKQQLDSFYDTQDVPSFLREDNPTFPNENVDFADSNVGSFVVSKQRNPPTTVEIPTCAEVEHQACNQTLDCSCIGFALYRCYLNECQILPLAFSVQDEASSTNDDTVSSDTHSSDIWHSEPIASEKLGIWEEPGDVSRLTIQSKKNDEGKENKLTDATYLLLPEDKSYA</sequence>
<protein>
    <submittedName>
        <fullName evidence="2">Uncharacterized protein</fullName>
    </submittedName>
</protein>
<feature type="region of interest" description="Disordered" evidence="1">
    <location>
        <begin position="144"/>
        <end position="238"/>
    </location>
</feature>
<feature type="region of interest" description="Disordered" evidence="1">
    <location>
        <begin position="351"/>
        <end position="383"/>
    </location>
</feature>
<comment type="caution">
    <text evidence="2">The sequence shown here is derived from an EMBL/GenBank/DDBJ whole genome shotgun (WGS) entry which is preliminary data.</text>
</comment>
<gene>
    <name evidence="2" type="ORF">ODALV1_LOCUS5268</name>
</gene>
<feature type="compositionally biased region" description="Low complexity" evidence="1">
    <location>
        <begin position="351"/>
        <end position="362"/>
    </location>
</feature>
<evidence type="ECO:0000313" key="3">
    <source>
        <dbReference type="Proteomes" id="UP001642540"/>
    </source>
</evidence>
<name>A0ABP1PYT3_9HEXA</name>
<reference evidence="2 3" key="1">
    <citation type="submission" date="2024-08" db="EMBL/GenBank/DDBJ databases">
        <authorList>
            <person name="Cucini C."/>
            <person name="Frati F."/>
        </authorList>
    </citation>
    <scope>NUCLEOTIDE SEQUENCE [LARGE SCALE GENOMIC DNA]</scope>
</reference>
<accession>A0ABP1PYT3</accession>
<dbReference type="Proteomes" id="UP001642540">
    <property type="component" value="Unassembled WGS sequence"/>
</dbReference>
<evidence type="ECO:0000256" key="1">
    <source>
        <dbReference type="SAM" id="MobiDB-lite"/>
    </source>
</evidence>